<dbReference type="Proteomes" id="UP001055072">
    <property type="component" value="Unassembled WGS sequence"/>
</dbReference>
<evidence type="ECO:0000313" key="1">
    <source>
        <dbReference type="EMBL" id="KAI0091388.1"/>
    </source>
</evidence>
<sequence length="150" mass="16640">VFLTNLLLSSPRLKFSDAQIDAILRWAKALKAQDVPTKYAIDKSQADLARIVGNPTKKVTGSGGNVFYINDIAHAIAKDYANPLTRFAMSDFPENGGSKLSQAFHGQKMLLDSPQGIATPCVRVRGQIYFVNELLRCANGTFFIPERFYR</sequence>
<feature type="non-terminal residue" evidence="1">
    <location>
        <position position="150"/>
    </location>
</feature>
<gene>
    <name evidence="1" type="ORF">BDY19DRAFT_860646</name>
</gene>
<name>A0ACB8UAX7_9APHY</name>
<evidence type="ECO:0000313" key="2">
    <source>
        <dbReference type="Proteomes" id="UP001055072"/>
    </source>
</evidence>
<dbReference type="EMBL" id="MU274905">
    <property type="protein sequence ID" value="KAI0091388.1"/>
    <property type="molecule type" value="Genomic_DNA"/>
</dbReference>
<keyword evidence="2" id="KW-1185">Reference proteome</keyword>
<protein>
    <submittedName>
        <fullName evidence="1">Uncharacterized protein</fullName>
    </submittedName>
</protein>
<reference evidence="1" key="1">
    <citation type="journal article" date="2021" name="Environ. Microbiol.">
        <title>Gene family expansions and transcriptome signatures uncover fungal adaptations to wood decay.</title>
        <authorList>
            <person name="Hage H."/>
            <person name="Miyauchi S."/>
            <person name="Viragh M."/>
            <person name="Drula E."/>
            <person name="Min B."/>
            <person name="Chaduli D."/>
            <person name="Navarro D."/>
            <person name="Favel A."/>
            <person name="Norest M."/>
            <person name="Lesage-Meessen L."/>
            <person name="Balint B."/>
            <person name="Merenyi Z."/>
            <person name="de Eugenio L."/>
            <person name="Morin E."/>
            <person name="Martinez A.T."/>
            <person name="Baldrian P."/>
            <person name="Stursova M."/>
            <person name="Martinez M.J."/>
            <person name="Novotny C."/>
            <person name="Magnuson J.K."/>
            <person name="Spatafora J.W."/>
            <person name="Maurice S."/>
            <person name="Pangilinan J."/>
            <person name="Andreopoulos W."/>
            <person name="LaButti K."/>
            <person name="Hundley H."/>
            <person name="Na H."/>
            <person name="Kuo A."/>
            <person name="Barry K."/>
            <person name="Lipzen A."/>
            <person name="Henrissat B."/>
            <person name="Riley R."/>
            <person name="Ahrendt S."/>
            <person name="Nagy L.G."/>
            <person name="Grigoriev I.V."/>
            <person name="Martin F."/>
            <person name="Rosso M.N."/>
        </authorList>
    </citation>
    <scope>NUCLEOTIDE SEQUENCE</scope>
    <source>
        <strain evidence="1">CBS 384.51</strain>
    </source>
</reference>
<organism evidence="1 2">
    <name type="scientific">Irpex rosettiformis</name>
    <dbReference type="NCBI Taxonomy" id="378272"/>
    <lineage>
        <taxon>Eukaryota</taxon>
        <taxon>Fungi</taxon>
        <taxon>Dikarya</taxon>
        <taxon>Basidiomycota</taxon>
        <taxon>Agaricomycotina</taxon>
        <taxon>Agaricomycetes</taxon>
        <taxon>Polyporales</taxon>
        <taxon>Irpicaceae</taxon>
        <taxon>Irpex</taxon>
    </lineage>
</organism>
<comment type="caution">
    <text evidence="1">The sequence shown here is derived from an EMBL/GenBank/DDBJ whole genome shotgun (WGS) entry which is preliminary data.</text>
</comment>
<proteinExistence type="predicted"/>
<feature type="non-terminal residue" evidence="1">
    <location>
        <position position="1"/>
    </location>
</feature>
<accession>A0ACB8UAX7</accession>